<dbReference type="InterPro" id="IPR012677">
    <property type="entry name" value="Nucleotide-bd_a/b_plait_sf"/>
</dbReference>
<comment type="caution">
    <text evidence="4">The sequence shown here is derived from an EMBL/GenBank/DDBJ whole genome shotgun (WGS) entry which is preliminary data.</text>
</comment>
<evidence type="ECO:0000313" key="5">
    <source>
        <dbReference type="Proteomes" id="UP000662074"/>
    </source>
</evidence>
<accession>A0A917J831</accession>
<feature type="region of interest" description="Disordered" evidence="2">
    <location>
        <begin position="74"/>
        <end position="133"/>
    </location>
</feature>
<dbReference type="EMBL" id="BMDO01000001">
    <property type="protein sequence ID" value="GGI49034.1"/>
    <property type="molecule type" value="Genomic_DNA"/>
</dbReference>
<proteinExistence type="predicted"/>
<dbReference type="Pfam" id="PF00076">
    <property type="entry name" value="RRM_1"/>
    <property type="match status" value="1"/>
</dbReference>
<sequence length="133" mass="14868">MKIFVANLPTEYDEMGIATLFITYGEISTINLVTDRQTGRSKGFAFIEMPNDEEALNAISHLDKMQLTYNKQLAVSQAQDKPKTSTGGYSRNPSRGGGAQRSGYGGNRTNAYNKDHNRQDRGYNRGPDREKKD</sequence>
<gene>
    <name evidence="4" type="ORF">GCM10011425_02460</name>
</gene>
<evidence type="ECO:0000256" key="1">
    <source>
        <dbReference type="ARBA" id="ARBA00022884"/>
    </source>
</evidence>
<dbReference type="RefSeq" id="WP_188413032.1">
    <property type="nucleotide sequence ID" value="NZ_BMDO01000001.1"/>
</dbReference>
<dbReference type="SMART" id="SM00360">
    <property type="entry name" value="RRM"/>
    <property type="match status" value="1"/>
</dbReference>
<reference evidence="4" key="2">
    <citation type="submission" date="2020-09" db="EMBL/GenBank/DDBJ databases">
        <authorList>
            <person name="Sun Q."/>
            <person name="Sedlacek I."/>
        </authorList>
    </citation>
    <scope>NUCLEOTIDE SEQUENCE</scope>
    <source>
        <strain evidence="4">CCM 8711</strain>
    </source>
</reference>
<evidence type="ECO:0000256" key="2">
    <source>
        <dbReference type="SAM" id="MobiDB-lite"/>
    </source>
</evidence>
<reference evidence="4" key="1">
    <citation type="journal article" date="2014" name="Int. J. Syst. Evol. Microbiol.">
        <title>Complete genome sequence of Corynebacterium casei LMG S-19264T (=DSM 44701T), isolated from a smear-ripened cheese.</title>
        <authorList>
            <consortium name="US DOE Joint Genome Institute (JGI-PGF)"/>
            <person name="Walter F."/>
            <person name="Albersmeier A."/>
            <person name="Kalinowski J."/>
            <person name="Ruckert C."/>
        </authorList>
    </citation>
    <scope>NUCLEOTIDE SEQUENCE</scope>
    <source>
        <strain evidence="4">CCM 8711</strain>
    </source>
</reference>
<keyword evidence="5" id="KW-1185">Reference proteome</keyword>
<dbReference type="Proteomes" id="UP000662074">
    <property type="component" value="Unassembled WGS sequence"/>
</dbReference>
<name>A0A917J831_9SPHI</name>
<dbReference type="SUPFAM" id="SSF54928">
    <property type="entry name" value="RNA-binding domain, RBD"/>
    <property type="match status" value="1"/>
</dbReference>
<dbReference type="InterPro" id="IPR035979">
    <property type="entry name" value="RBD_domain_sf"/>
</dbReference>
<dbReference type="AlphaFoldDB" id="A0A917J831"/>
<feature type="domain" description="RRM" evidence="3">
    <location>
        <begin position="1"/>
        <end position="80"/>
    </location>
</feature>
<feature type="compositionally biased region" description="Polar residues" evidence="2">
    <location>
        <begin position="74"/>
        <end position="93"/>
    </location>
</feature>
<evidence type="ECO:0000259" key="3">
    <source>
        <dbReference type="PROSITE" id="PS50102"/>
    </source>
</evidence>
<evidence type="ECO:0000313" key="4">
    <source>
        <dbReference type="EMBL" id="GGI49034.1"/>
    </source>
</evidence>
<protein>
    <submittedName>
        <fullName evidence="4">RNA-binding protein</fullName>
    </submittedName>
</protein>
<dbReference type="PROSITE" id="PS50102">
    <property type="entry name" value="RRM"/>
    <property type="match status" value="1"/>
</dbReference>
<dbReference type="Gene3D" id="3.30.70.330">
    <property type="match status" value="1"/>
</dbReference>
<organism evidence="4 5">
    <name type="scientific">Mucilaginibacter galii</name>
    <dbReference type="NCBI Taxonomy" id="2005073"/>
    <lineage>
        <taxon>Bacteria</taxon>
        <taxon>Pseudomonadati</taxon>
        <taxon>Bacteroidota</taxon>
        <taxon>Sphingobacteriia</taxon>
        <taxon>Sphingobacteriales</taxon>
        <taxon>Sphingobacteriaceae</taxon>
        <taxon>Mucilaginibacter</taxon>
    </lineage>
</organism>
<dbReference type="InterPro" id="IPR052462">
    <property type="entry name" value="SLIRP/GR-RBP-like"/>
</dbReference>
<feature type="compositionally biased region" description="Basic and acidic residues" evidence="2">
    <location>
        <begin position="113"/>
        <end position="133"/>
    </location>
</feature>
<dbReference type="GO" id="GO:0003723">
    <property type="term" value="F:RNA binding"/>
    <property type="evidence" value="ECO:0007669"/>
    <property type="project" value="UniProtKB-KW"/>
</dbReference>
<dbReference type="PANTHER" id="PTHR48027">
    <property type="entry name" value="HETEROGENEOUS NUCLEAR RIBONUCLEOPROTEIN 87F-RELATED"/>
    <property type="match status" value="1"/>
</dbReference>
<dbReference type="InterPro" id="IPR000504">
    <property type="entry name" value="RRM_dom"/>
</dbReference>
<keyword evidence="1" id="KW-0694">RNA-binding</keyword>
<feature type="compositionally biased region" description="Gly residues" evidence="2">
    <location>
        <begin position="95"/>
        <end position="106"/>
    </location>
</feature>